<organism evidence="3 4">
    <name type="scientific">Mesorhizobium ciceri biovar biserrulae (strain HAMBI 2942 / LMG 23838 / WSM1271)</name>
    <dbReference type="NCBI Taxonomy" id="765698"/>
    <lineage>
        <taxon>Bacteria</taxon>
        <taxon>Pseudomonadati</taxon>
        <taxon>Pseudomonadota</taxon>
        <taxon>Alphaproteobacteria</taxon>
        <taxon>Hyphomicrobiales</taxon>
        <taxon>Phyllobacteriaceae</taxon>
        <taxon>Mesorhizobium</taxon>
    </lineage>
</organism>
<evidence type="ECO:0000313" key="3">
    <source>
        <dbReference type="EMBL" id="ADV11452.1"/>
    </source>
</evidence>
<dbReference type="EMBL" id="CP002447">
    <property type="protein sequence ID" value="ADV11452.1"/>
    <property type="molecule type" value="Genomic_DNA"/>
</dbReference>
<dbReference type="KEGG" id="mci:Mesci_2304"/>
<sequence length="122" mass="13150" precursor="true">MEKIMNQWSNAKLCDVANLVLGAILFFSPWIFAFAAGTQSQNAMGSGIVIVVLSVAALFAFAVWEEWLNLVVGLWVVVSPWVLGFQATTAMGVHVVIGVLVAVLAAIELWMMNQNPPTQSTA</sequence>
<keyword evidence="1" id="KW-0472">Membrane</keyword>
<dbReference type="PATRIC" id="fig|765698.3.peg.2775"/>
<feature type="transmembrane region" description="Helical" evidence="1">
    <location>
        <begin position="16"/>
        <end position="36"/>
    </location>
</feature>
<feature type="transmembrane region" description="Helical" evidence="1">
    <location>
        <begin position="67"/>
        <end position="85"/>
    </location>
</feature>
<reference evidence="4" key="1">
    <citation type="submission" date="2011-01" db="EMBL/GenBank/DDBJ databases">
        <title>Complete sequence of chromosome of Mesorhizobium ciceri bv. biserrulae WSM1271.</title>
        <authorList>
            <person name="Lucas S."/>
            <person name="Copeland A."/>
            <person name="Lapidus A."/>
            <person name="Cheng J.-F."/>
            <person name="Goodwin L."/>
            <person name="Pitluck S."/>
            <person name="Teshima H."/>
            <person name="Detter J.C."/>
            <person name="Han C."/>
            <person name="Tapia R."/>
            <person name="Land M."/>
            <person name="Hauser L."/>
            <person name="Kyrpides N."/>
            <person name="Ivanova N."/>
            <person name="Nandasena K."/>
            <person name="Reeve W.G."/>
            <person name="Howieson J.G."/>
            <person name="O'Hara G."/>
            <person name="Tiwari R.P."/>
            <person name="Woyke T."/>
        </authorList>
    </citation>
    <scope>NUCLEOTIDE SEQUENCE [LARGE SCALE GENOMIC DNA]</scope>
    <source>
        <strain evidence="4">HAMBI 2942 / LMG 23838 / WSM1271</strain>
    </source>
</reference>
<feature type="transmembrane region" description="Helical" evidence="1">
    <location>
        <begin position="43"/>
        <end position="61"/>
    </location>
</feature>
<dbReference type="AlphaFoldDB" id="E8TK80"/>
<gene>
    <name evidence="3" type="ordered locus">Mesci_2304</name>
</gene>
<protein>
    <recommendedName>
        <fullName evidence="2">SPW repeat-containing integral membrane domain-containing protein</fullName>
    </recommendedName>
</protein>
<dbReference type="Proteomes" id="UP000007471">
    <property type="component" value="Chromosome"/>
</dbReference>
<proteinExistence type="predicted"/>
<dbReference type="HOGENOM" id="CLU_124842_3_0_5"/>
<dbReference type="Pfam" id="PF03779">
    <property type="entry name" value="SPW"/>
    <property type="match status" value="1"/>
</dbReference>
<keyword evidence="1" id="KW-0812">Transmembrane</keyword>
<dbReference type="STRING" id="765698.Mesci_2304"/>
<name>E8TK80_MESCW</name>
<dbReference type="OrthoDB" id="166183at2"/>
<evidence type="ECO:0000259" key="2">
    <source>
        <dbReference type="Pfam" id="PF03779"/>
    </source>
</evidence>
<evidence type="ECO:0000256" key="1">
    <source>
        <dbReference type="SAM" id="Phobius"/>
    </source>
</evidence>
<keyword evidence="1" id="KW-1133">Transmembrane helix</keyword>
<feature type="transmembrane region" description="Helical" evidence="1">
    <location>
        <begin position="92"/>
        <end position="112"/>
    </location>
</feature>
<dbReference type="InterPro" id="IPR005530">
    <property type="entry name" value="SPW"/>
</dbReference>
<accession>E8TK80</accession>
<feature type="domain" description="SPW repeat-containing integral membrane" evidence="2">
    <location>
        <begin position="15"/>
        <end position="106"/>
    </location>
</feature>
<dbReference type="eggNOG" id="ENOG5032UXB">
    <property type="taxonomic scope" value="Bacteria"/>
</dbReference>
<evidence type="ECO:0000313" key="4">
    <source>
        <dbReference type="Proteomes" id="UP000007471"/>
    </source>
</evidence>